<dbReference type="Gene3D" id="3.10.450.50">
    <property type="match status" value="1"/>
</dbReference>
<keyword evidence="2" id="KW-0732">Signal</keyword>
<feature type="chain" id="PRO_5022976125" description="DUF4878 domain-containing protein" evidence="2">
    <location>
        <begin position="33"/>
        <end position="211"/>
    </location>
</feature>
<feature type="region of interest" description="Disordered" evidence="1">
    <location>
        <begin position="35"/>
        <end position="69"/>
    </location>
</feature>
<dbReference type="RefSeq" id="WP_147224032.1">
    <property type="nucleotide sequence ID" value="NZ_CAJGYY010000001.1"/>
</dbReference>
<feature type="compositionally biased region" description="Low complexity" evidence="1">
    <location>
        <begin position="35"/>
        <end position="44"/>
    </location>
</feature>
<feature type="signal peptide" evidence="2">
    <location>
        <begin position="1"/>
        <end position="32"/>
    </location>
</feature>
<evidence type="ECO:0000313" key="4">
    <source>
        <dbReference type="Proteomes" id="UP000321903"/>
    </source>
</evidence>
<sequence length="211" mass="22751">MKARQLSLQKLPMVIATGVLSAGLLLSGCSNSDNNEANNSTNDDTPATKVTTEDSSKVDETQNLESDTATDLVIAKNNEDDTKVATDGETVSKTISPIAAATKQPSLLTNPTQAGSAEDTVKLALDTLYYGDIEKAATYYQVDMEDFAEELKNTQFAFQQTVEAVTITNTKYNSDKTRATVTGELMLKGQDQPAPLTYELQKIAGKWKILG</sequence>
<dbReference type="PROSITE" id="PS51257">
    <property type="entry name" value="PROKAR_LIPOPROTEIN"/>
    <property type="match status" value="1"/>
</dbReference>
<proteinExistence type="predicted"/>
<feature type="compositionally biased region" description="Basic and acidic residues" evidence="1">
    <location>
        <begin position="51"/>
        <end position="60"/>
    </location>
</feature>
<comment type="caution">
    <text evidence="3">The sequence shown here is derived from an EMBL/GenBank/DDBJ whole genome shotgun (WGS) entry which is preliminary data.</text>
</comment>
<protein>
    <recommendedName>
        <fullName evidence="5">DUF4878 domain-containing protein</fullName>
    </recommendedName>
</protein>
<dbReference type="OrthoDB" id="6657617at2"/>
<dbReference type="AlphaFoldDB" id="A0A5C7A1W3"/>
<name>A0A5C7A1W3_9GAMM</name>
<reference evidence="3 4" key="1">
    <citation type="submission" date="2019-08" db="EMBL/GenBank/DDBJ databases">
        <title>Genome sequence of Psychrobacter frigidicola ACAM304 (type strain).</title>
        <authorList>
            <person name="Bowman J.P."/>
        </authorList>
    </citation>
    <scope>NUCLEOTIDE SEQUENCE [LARGE SCALE GENOMIC DNA]</scope>
    <source>
        <strain evidence="3 4">ACAM 304</strain>
    </source>
</reference>
<accession>A0A5C7A1W3</accession>
<keyword evidence="4" id="KW-1185">Reference proteome</keyword>
<gene>
    <name evidence="3" type="ORF">ES754_09905</name>
</gene>
<evidence type="ECO:0000313" key="3">
    <source>
        <dbReference type="EMBL" id="TXD96448.1"/>
    </source>
</evidence>
<evidence type="ECO:0000256" key="1">
    <source>
        <dbReference type="SAM" id="MobiDB-lite"/>
    </source>
</evidence>
<evidence type="ECO:0008006" key="5">
    <source>
        <dbReference type="Google" id="ProtNLM"/>
    </source>
</evidence>
<dbReference type="Proteomes" id="UP000321903">
    <property type="component" value="Unassembled WGS sequence"/>
</dbReference>
<dbReference type="EMBL" id="VORZ01000003">
    <property type="protein sequence ID" value="TXD96448.1"/>
    <property type="molecule type" value="Genomic_DNA"/>
</dbReference>
<evidence type="ECO:0000256" key="2">
    <source>
        <dbReference type="SAM" id="SignalP"/>
    </source>
</evidence>
<organism evidence="3 4">
    <name type="scientific">Psychrobacter frigidicola</name>
    <dbReference type="NCBI Taxonomy" id="45611"/>
    <lineage>
        <taxon>Bacteria</taxon>
        <taxon>Pseudomonadati</taxon>
        <taxon>Pseudomonadota</taxon>
        <taxon>Gammaproteobacteria</taxon>
        <taxon>Moraxellales</taxon>
        <taxon>Moraxellaceae</taxon>
        <taxon>Psychrobacter</taxon>
    </lineage>
</organism>